<evidence type="ECO:0000256" key="4">
    <source>
        <dbReference type="ARBA" id="ARBA00022827"/>
    </source>
</evidence>
<feature type="compositionally biased region" description="Basic residues" evidence="5">
    <location>
        <begin position="2646"/>
        <end position="2655"/>
    </location>
</feature>
<feature type="compositionally biased region" description="Pro residues" evidence="5">
    <location>
        <begin position="1867"/>
        <end position="1877"/>
    </location>
</feature>
<dbReference type="PANTHER" id="PTHR11552">
    <property type="entry name" value="GLUCOSE-METHANOL-CHOLINE GMC OXIDOREDUCTASE"/>
    <property type="match status" value="1"/>
</dbReference>
<comment type="caution">
    <text evidence="8">The sequence shown here is derived from an EMBL/GenBank/DDBJ whole genome shotgun (WGS) entry which is preliminary data.</text>
</comment>
<feature type="compositionally biased region" description="Pro residues" evidence="5">
    <location>
        <begin position="950"/>
        <end position="971"/>
    </location>
</feature>
<evidence type="ECO:0000259" key="7">
    <source>
        <dbReference type="PROSITE" id="PS00624"/>
    </source>
</evidence>
<evidence type="ECO:0000256" key="6">
    <source>
        <dbReference type="SAM" id="Phobius"/>
    </source>
</evidence>
<dbReference type="SUPFAM" id="SSF51905">
    <property type="entry name" value="FAD/NAD(P)-binding domain"/>
    <property type="match status" value="1"/>
</dbReference>
<dbReference type="PANTHER" id="PTHR11552:SF147">
    <property type="entry name" value="CHOLINE DEHYDROGENASE, MITOCHONDRIAL"/>
    <property type="match status" value="1"/>
</dbReference>
<feature type="region of interest" description="Disordered" evidence="5">
    <location>
        <begin position="2010"/>
        <end position="2272"/>
    </location>
</feature>
<feature type="compositionally biased region" description="Polar residues" evidence="5">
    <location>
        <begin position="910"/>
        <end position="926"/>
    </location>
</feature>
<dbReference type="Proteomes" id="UP001642540">
    <property type="component" value="Unassembled WGS sequence"/>
</dbReference>
<dbReference type="SUPFAM" id="SSF54373">
    <property type="entry name" value="FAD-linked reductases, C-terminal domain"/>
    <property type="match status" value="1"/>
</dbReference>
<evidence type="ECO:0000313" key="9">
    <source>
        <dbReference type="Proteomes" id="UP001642540"/>
    </source>
</evidence>
<feature type="compositionally biased region" description="Basic and acidic residues" evidence="5">
    <location>
        <begin position="1839"/>
        <end position="1851"/>
    </location>
</feature>
<feature type="region of interest" description="Disordered" evidence="5">
    <location>
        <begin position="1076"/>
        <end position="1099"/>
    </location>
</feature>
<feature type="compositionally biased region" description="Pro residues" evidence="5">
    <location>
        <begin position="2020"/>
        <end position="2034"/>
    </location>
</feature>
<gene>
    <name evidence="8" type="ORF">ODALV1_LOCUS9740</name>
</gene>
<feature type="compositionally biased region" description="Low complexity" evidence="5">
    <location>
        <begin position="689"/>
        <end position="720"/>
    </location>
</feature>
<keyword evidence="6" id="KW-1133">Transmembrane helix</keyword>
<feature type="compositionally biased region" description="Low complexity" evidence="5">
    <location>
        <begin position="1088"/>
        <end position="1098"/>
    </location>
</feature>
<keyword evidence="3" id="KW-0285">Flavoprotein</keyword>
<dbReference type="EMBL" id="CAXLJM020000030">
    <property type="protein sequence ID" value="CAL8097780.1"/>
    <property type="molecule type" value="Genomic_DNA"/>
</dbReference>
<feature type="region of interest" description="Disordered" evidence="5">
    <location>
        <begin position="1789"/>
        <end position="1970"/>
    </location>
</feature>
<organism evidence="8 9">
    <name type="scientific">Orchesella dallaii</name>
    <dbReference type="NCBI Taxonomy" id="48710"/>
    <lineage>
        <taxon>Eukaryota</taxon>
        <taxon>Metazoa</taxon>
        <taxon>Ecdysozoa</taxon>
        <taxon>Arthropoda</taxon>
        <taxon>Hexapoda</taxon>
        <taxon>Collembola</taxon>
        <taxon>Entomobryomorpha</taxon>
        <taxon>Entomobryoidea</taxon>
        <taxon>Orchesellidae</taxon>
        <taxon>Orchesellinae</taxon>
        <taxon>Orchesella</taxon>
    </lineage>
</organism>
<evidence type="ECO:0000256" key="2">
    <source>
        <dbReference type="ARBA" id="ARBA00010790"/>
    </source>
</evidence>
<feature type="compositionally biased region" description="Polar residues" evidence="5">
    <location>
        <begin position="889"/>
        <end position="901"/>
    </location>
</feature>
<feature type="compositionally biased region" description="Low complexity" evidence="5">
    <location>
        <begin position="1956"/>
        <end position="1970"/>
    </location>
</feature>
<evidence type="ECO:0000313" key="8">
    <source>
        <dbReference type="EMBL" id="CAL8097780.1"/>
    </source>
</evidence>
<comment type="similarity">
    <text evidence="2">Belongs to the GMC oxidoreductase family.</text>
</comment>
<feature type="compositionally biased region" description="Low complexity" evidence="5">
    <location>
        <begin position="972"/>
        <end position="986"/>
    </location>
</feature>
<proteinExistence type="inferred from homology"/>
<feature type="compositionally biased region" description="Gly residues" evidence="5">
    <location>
        <begin position="2215"/>
        <end position="2232"/>
    </location>
</feature>
<feature type="region of interest" description="Disordered" evidence="5">
    <location>
        <begin position="1739"/>
        <end position="1764"/>
    </location>
</feature>
<feature type="compositionally biased region" description="Low complexity" evidence="5">
    <location>
        <begin position="2041"/>
        <end position="2050"/>
    </location>
</feature>
<reference evidence="8 9" key="1">
    <citation type="submission" date="2024-08" db="EMBL/GenBank/DDBJ databases">
        <authorList>
            <person name="Cucini C."/>
            <person name="Frati F."/>
        </authorList>
    </citation>
    <scope>NUCLEOTIDE SEQUENCE [LARGE SCALE GENOMIC DNA]</scope>
</reference>
<feature type="compositionally biased region" description="Basic and acidic residues" evidence="5">
    <location>
        <begin position="2899"/>
        <end position="2908"/>
    </location>
</feature>
<feature type="region of interest" description="Disordered" evidence="5">
    <location>
        <begin position="1418"/>
        <end position="1460"/>
    </location>
</feature>
<feature type="compositionally biased region" description="Pro residues" evidence="5">
    <location>
        <begin position="2094"/>
        <end position="2134"/>
    </location>
</feature>
<feature type="compositionally biased region" description="Polar residues" evidence="5">
    <location>
        <begin position="1676"/>
        <end position="1685"/>
    </location>
</feature>
<feature type="compositionally biased region" description="Polar residues" evidence="5">
    <location>
        <begin position="1825"/>
        <end position="1834"/>
    </location>
</feature>
<feature type="region of interest" description="Disordered" evidence="5">
    <location>
        <begin position="2509"/>
        <end position="2535"/>
    </location>
</feature>
<feature type="compositionally biased region" description="Gly residues" evidence="5">
    <location>
        <begin position="1946"/>
        <end position="1955"/>
    </location>
</feature>
<feature type="compositionally biased region" description="Low complexity" evidence="5">
    <location>
        <begin position="1878"/>
        <end position="1895"/>
    </location>
</feature>
<feature type="compositionally biased region" description="Low complexity" evidence="5">
    <location>
        <begin position="2188"/>
        <end position="2201"/>
    </location>
</feature>
<feature type="region of interest" description="Disordered" evidence="5">
    <location>
        <begin position="2874"/>
        <end position="2908"/>
    </location>
</feature>
<feature type="compositionally biased region" description="Low complexity" evidence="5">
    <location>
        <begin position="2312"/>
        <end position="2398"/>
    </location>
</feature>
<keyword evidence="9" id="KW-1185">Reference proteome</keyword>
<feature type="region of interest" description="Disordered" evidence="5">
    <location>
        <begin position="2615"/>
        <end position="2693"/>
    </location>
</feature>
<keyword evidence="6" id="KW-0472">Membrane</keyword>
<dbReference type="Gene3D" id="3.30.560.10">
    <property type="entry name" value="Glucose Oxidase, domain 3"/>
    <property type="match status" value="1"/>
</dbReference>
<feature type="compositionally biased region" description="Polar residues" evidence="5">
    <location>
        <begin position="1896"/>
        <end position="1910"/>
    </location>
</feature>
<dbReference type="Pfam" id="PF00732">
    <property type="entry name" value="GMC_oxred_N"/>
    <property type="match status" value="1"/>
</dbReference>
<dbReference type="Pfam" id="PF05199">
    <property type="entry name" value="GMC_oxred_C"/>
    <property type="match status" value="1"/>
</dbReference>
<dbReference type="Gene3D" id="3.50.50.60">
    <property type="entry name" value="FAD/NAD(P)-binding domain"/>
    <property type="match status" value="1"/>
</dbReference>
<feature type="compositionally biased region" description="Polar residues" evidence="5">
    <location>
        <begin position="641"/>
        <end position="650"/>
    </location>
</feature>
<feature type="region of interest" description="Disordered" evidence="5">
    <location>
        <begin position="641"/>
        <end position="1043"/>
    </location>
</feature>
<feature type="compositionally biased region" description="Basic and acidic residues" evidence="5">
    <location>
        <begin position="2457"/>
        <end position="2466"/>
    </location>
</feature>
<sequence>MVKVLTKIRYHVKSGFRHGFKNVIFSKFFFGFIASIGVLIASHDKAGRIRDNLNARLNDQEDTFDFIVVGAGTAGTLLANRLSEQHKVLLLEAGGEPHPLQRIPAMAFFMVNYRETDWMHRTVPQRRACFSSPGRRAGISQGRNLGGTGNLNYLVHMRGSPRDYDNWAQLTGDEGWSYEALLHYFRRHENYQGDSPDREAHGFDGDLMLETPSYTGMAKEFIRAGQELGYEHVDLNARFEEGFDSIYSPMEQGERKSSFSGFLEPIRDRVTLMIRKYSRATKILIRSFDNTAFGIEYDRHGVKKMAYATKEVIISAGAIETPKLLMLSGIGPRTHLADLGVPVIADLPVGRNFQDHLAVLLGPFFVDPPRSFLIDRDITLKSFYEYKSDGNGPLSTSIFQGAAMISSKYAKATGTWNWPDILMLLSGVAGHKTFARDMAHAFNMNAKIIKKYYHHAAGRDSFMIFVAAARPQGRGDITLEKKEVDAPPSINPHYLEHEHDMKTTIEGIKTALYLVENTTSFQNLRARFTNKKFPGCDHMPFRSDAYWECYIRHFSVSLNDAAGTAAMGMPSMSMGWGWGSSTEHKGVPGAVVDGKLQVIGINHLRIADASVMPTIVGSQTQAAVMVIAEKCADMINDAWAQNENGPTATTFKPYGWSEHMPGTEEQQQGGWTEGPPTQQGGYGPPAQQPPQQGYGPPVQQPPQQAYGPPPQQQEGGYASPPQQPQGGYGGPPQQGYGPPPQQPPQQGYGPPAQQPPQQGYGPPPQQEQQGGYASPPQQPQQGYGAPPQQQYGPPQQPQQNYGPPPQQQYGPPMDTTMPSKGGYDYSTASSSEPTTPMEQSTGFEESMLMTVTEDTMMPPSSESTTFMTEPSTTTTSDEPMTTMMEGYTDSVTDTTTLSPNTAYGPPQFQGGYNTLNQQYGSPNQQYGAPPSPGQEYGAPSPPTQNNEQPLNPPNPNDINYSPPPYLVPPGLPGEDSTTMASTSTSTQVAPGEPYQPQIGNPLFGGMQDPRNLPPAGDPDASSTTMATGSGMDPPEENAPAAGAFDPVTIDSATSESTTIISTINALGDTSTYKSFYKGGSPQPKHPYTPTTTESTGPSGLFGGTAASRPNVDFLNHDTKLRPGLQVSNPFPDLFYATSGQQDNLPDNPNDSFYQKYPITSSVEFGNKIPSPPSLGNIYFRNPEFTTRRPIMFGSMLKQDPIPLETPPAPFNSSAVANARAVHTPNNTPFTPYYNDKNRRPDEGTVKPTILYKSVGITNKIPSTANVPNIYYSVKDKVSKEGEIEDNSNRRRGGAGPNIPVMFAPSPPPPSPTISLMAPSPTGMSSPIIPAYPTAHSNFSSPSAPTGASGFGGSAASSNNYWTNASPKPLMHAPAAPSLNNINVEISGKSENSYWTNASPKPLPMPRQMDNSIQVDSFNVKTPYNKNPERIRALRRKPKLGERGDTEENSSSTEKSSENRRIVRIKSDMMWTTTQRPTTYLTTAMPPTSLPTSGGKMKLRVKTKQALEKERHLISFEEEDASSILSPYWTQSSTSVSSRSEFGISGTSAPTTAVYMAATPAEPDGVMTITPRPMMSVKLYGKNNDEDRWKALNSKKEEEESENLSSVYLSHPGFDAPPPSSTSTWRPTSSSSTQKPTSSPRQNTPPQDQDSEETFLFTRIADAFRGGRRRRPPPKNHYSTSGNSATKLVMMTQVPDFFHQDDIPGEVEEIHEHIIEEVDGRPYRGGGVRGTGIGTSVEVSLNENSHGGNSHSNSGGKPSHYRGHSIEEDSTRKKFTATDAVAQAQHPNQYHHHLNPFDDIDSPFFRDGPESTFPSPHVFNRERDQNQGVTPSPSNFDRVPPPHDFDSGERNRFSAFEGDGNGNGGGPGPSPSPQPNPPGRNHFNGHNSNQNNRQHQPFQDFQVTTPGNGDFTSPAYDENPLQFFRDATPLAPQGPTSKPNEEQERAFGGGGGGGGNILNNNQNQQQFQQQPQNLPSFIDNSAELRFNNGNQNQNNQFGGGRFADHFQQQQNQQNNFKSEAPTPPEPQPNFRPPGGPSLSGDNFNPNAQQQRNPPPTAFGLGHSAPVGMGGDNSPPPSRGFLGNNQLPNFEDQPGFPGPSPSGPPPGLPPRFGPGPTGLPPRFGPSPTPDGLPELPPQFGGGDGGGPPDLPPNFDDLGQIPDIFGFRNVHSSQQPTRAPPQPSPSPTFPDFPSQFDFSSPPTTALQQSIQNILVGDGNDGGVNNNGGGGGGDGGNPTQSIGVPSPPGSLDLPQYLGETGSKQYEDGADPNKISLTYDDTGAAGFLDTPVVQNQDGRGGQKHVDINQVSLTQQQNNNQHHQNHNNNNQPQNQNQQNQNQFQNQNNLNNQNQFPNSNLPPQQVFPNGNTNTQGQNNFPPQFQNNGPTQFPPQHHQQNPQPQFEESRNEDITQTRDQILSNFGPQTDPEDTNVGISSSPQPPQQFQNNRPRQPTRKPFGTRLNKERNRNPFDEFANEFPGNPFGELLLPQRNKQNENQQQFNLQEQQILLNQQQQQQQLQVGPTPLPPQQQQHFPSTPQPPVFSVTPFDQPDFTRFDIPNGGGPVFNPNQQQQNPFQHGGSTVAPPPPTAIDLAQLNQAQGTKPKISEYTIYTNPDDVDITVDQGGGGGGGGIPPQGSFEQLRRRSDNLQQRRKKRRRNQMKALRNNQGGGGGGGGGRRGGRAVRLKPIGGTSAEEGGKRKRYYMLKRSGEEVDERGVNDATRKGRKIGEVETQEEETGGDEKAALAMSKELFSSFFGAFGGGAGSGPEEVRMLEQLLQNSTLIASPEDEVEEALDKEEEENKSTVEKYRHLFEDGDKFQFSSVSTTASTIIIKPPASTPSSPTSGGSRVTEWTPVEAATTNATILLFNNSSSLVSYDNFRNRSDIHPPPQSQPSSLYSSTEFTRNETKKEAG</sequence>
<protein>
    <recommendedName>
        <fullName evidence="7">Glucose-methanol-choline oxidoreductase N-terminal domain-containing protein</fullName>
    </recommendedName>
</protein>
<feature type="compositionally biased region" description="Polar residues" evidence="5">
    <location>
        <begin position="826"/>
        <end position="843"/>
    </location>
</feature>
<feature type="transmembrane region" description="Helical" evidence="6">
    <location>
        <begin position="20"/>
        <end position="41"/>
    </location>
</feature>
<name>A0ABP1QC92_9HEXA</name>
<feature type="region of interest" description="Disordered" evidence="5">
    <location>
        <begin position="2312"/>
        <end position="2482"/>
    </location>
</feature>
<dbReference type="InterPro" id="IPR012132">
    <property type="entry name" value="GMC_OxRdtase"/>
</dbReference>
<feature type="compositionally biased region" description="Low complexity" evidence="5">
    <location>
        <begin position="744"/>
        <end position="812"/>
    </location>
</feature>
<dbReference type="InterPro" id="IPR036188">
    <property type="entry name" value="FAD/NAD-bd_sf"/>
</dbReference>
<accession>A0ABP1QC92</accession>
<dbReference type="InterPro" id="IPR007867">
    <property type="entry name" value="GMC_OxRtase_C"/>
</dbReference>
<dbReference type="InterPro" id="IPR000172">
    <property type="entry name" value="GMC_OxRdtase_N"/>
</dbReference>
<feature type="domain" description="Glucose-methanol-choline oxidoreductase N-terminal" evidence="7">
    <location>
        <begin position="317"/>
        <end position="331"/>
    </location>
</feature>
<feature type="compositionally biased region" description="Basic and acidic residues" evidence="5">
    <location>
        <begin position="2399"/>
        <end position="2408"/>
    </location>
</feature>
<feature type="compositionally biased region" description="Low complexity" evidence="5">
    <location>
        <begin position="1741"/>
        <end position="1755"/>
    </location>
</feature>
<evidence type="ECO:0000256" key="5">
    <source>
        <dbReference type="SAM" id="MobiDB-lite"/>
    </source>
</evidence>
<feature type="compositionally biased region" description="Polar residues" evidence="5">
    <location>
        <begin position="2409"/>
        <end position="2419"/>
    </location>
</feature>
<feature type="compositionally biased region" description="Gly residues" evidence="5">
    <location>
        <begin position="2663"/>
        <end position="2673"/>
    </location>
</feature>
<evidence type="ECO:0000256" key="3">
    <source>
        <dbReference type="ARBA" id="ARBA00022630"/>
    </source>
</evidence>
<feature type="compositionally biased region" description="Pro residues" evidence="5">
    <location>
        <begin position="2175"/>
        <end position="2187"/>
    </location>
</feature>
<dbReference type="PROSITE" id="PS00624">
    <property type="entry name" value="GMC_OXRED_2"/>
    <property type="match status" value="1"/>
</dbReference>
<feature type="region of interest" description="Disordered" evidence="5">
    <location>
        <begin position="1592"/>
        <end position="1685"/>
    </location>
</feature>
<keyword evidence="4" id="KW-0274">FAD</keyword>
<feature type="compositionally biased region" description="Low complexity" evidence="5">
    <location>
        <begin position="2560"/>
        <end position="2575"/>
    </location>
</feature>
<keyword evidence="6" id="KW-0812">Transmembrane</keyword>
<feature type="compositionally biased region" description="Gly residues" evidence="5">
    <location>
        <begin position="2619"/>
        <end position="2629"/>
    </location>
</feature>
<feature type="compositionally biased region" description="Low complexity" evidence="5">
    <location>
        <begin position="1620"/>
        <end position="1639"/>
    </location>
</feature>
<feature type="compositionally biased region" description="Low complexity" evidence="5">
    <location>
        <begin position="2509"/>
        <end position="2518"/>
    </location>
</feature>
<feature type="compositionally biased region" description="Low complexity" evidence="5">
    <location>
        <begin position="855"/>
        <end position="885"/>
    </location>
</feature>
<evidence type="ECO:0000256" key="1">
    <source>
        <dbReference type="ARBA" id="ARBA00001974"/>
    </source>
</evidence>
<feature type="region of interest" description="Disordered" evidence="5">
    <location>
        <begin position="2556"/>
        <end position="2585"/>
    </location>
</feature>
<comment type="cofactor">
    <cofactor evidence="1">
        <name>FAD</name>
        <dbReference type="ChEBI" id="CHEBI:57692"/>
    </cofactor>
</comment>
<feature type="region of interest" description="Disordered" evidence="5">
    <location>
        <begin position="1279"/>
        <end position="1311"/>
    </location>
</feature>